<accession>A0ABV3XM44</accession>
<evidence type="ECO:0000259" key="4">
    <source>
        <dbReference type="Pfam" id="PF13649"/>
    </source>
</evidence>
<protein>
    <submittedName>
        <fullName evidence="5">Trans-aconitate 2-methyltransferase</fullName>
    </submittedName>
</protein>
<dbReference type="EMBL" id="JBFNXQ010000126">
    <property type="protein sequence ID" value="MEX5721407.1"/>
    <property type="molecule type" value="Genomic_DNA"/>
</dbReference>
<reference evidence="5 6" key="1">
    <citation type="submission" date="2024-06" db="EMBL/GenBank/DDBJ databases">
        <title>Draft genome sequence of Geodermatophilus badlandi, a novel member of the Geodermatophilaceae isolated from badland sedimentary rocks in the Red desert, Wyoming, USA.</title>
        <authorList>
            <person name="Ben Tekaya S."/>
            <person name="Nouioui I."/>
            <person name="Flores G.M."/>
            <person name="Shaal M.N."/>
            <person name="Bredoire F."/>
            <person name="Basile F."/>
            <person name="Van Diepen L."/>
            <person name="Ward N.L."/>
        </authorList>
    </citation>
    <scope>NUCLEOTIDE SEQUENCE [LARGE SCALE GENOMIC DNA]</scope>
    <source>
        <strain evidence="5 6">WL48A</strain>
    </source>
</reference>
<feature type="domain" description="Methyltransferase" evidence="4">
    <location>
        <begin position="52"/>
        <end position="125"/>
    </location>
</feature>
<dbReference type="InterPro" id="IPR041698">
    <property type="entry name" value="Methyltransf_25"/>
</dbReference>
<keyword evidence="6" id="KW-1185">Reference proteome</keyword>
<dbReference type="InterPro" id="IPR029063">
    <property type="entry name" value="SAM-dependent_MTases_sf"/>
</dbReference>
<name>A0ABV3XM44_9ACTN</name>
<comment type="caution">
    <text evidence="5">The sequence shown here is derived from an EMBL/GenBank/DDBJ whole genome shotgun (WGS) entry which is preliminary data.</text>
</comment>
<keyword evidence="1" id="KW-0489">Methyltransferase</keyword>
<keyword evidence="2" id="KW-0808">Transferase</keyword>
<dbReference type="CDD" id="cd02440">
    <property type="entry name" value="AdoMet_MTases"/>
    <property type="match status" value="1"/>
</dbReference>
<evidence type="ECO:0000313" key="6">
    <source>
        <dbReference type="Proteomes" id="UP001560045"/>
    </source>
</evidence>
<dbReference type="PANTHER" id="PTHR43464">
    <property type="entry name" value="METHYLTRANSFERASE"/>
    <property type="match status" value="1"/>
</dbReference>
<dbReference type="Proteomes" id="UP001560045">
    <property type="component" value="Unassembled WGS sequence"/>
</dbReference>
<evidence type="ECO:0000256" key="3">
    <source>
        <dbReference type="ARBA" id="ARBA00022691"/>
    </source>
</evidence>
<dbReference type="SUPFAM" id="SSF53335">
    <property type="entry name" value="S-adenosyl-L-methionine-dependent methyltransferases"/>
    <property type="match status" value="1"/>
</dbReference>
<dbReference type="RefSeq" id="WP_369210210.1">
    <property type="nucleotide sequence ID" value="NZ_JBFNXQ010000126.1"/>
</dbReference>
<evidence type="ECO:0000256" key="2">
    <source>
        <dbReference type="ARBA" id="ARBA00022679"/>
    </source>
</evidence>
<evidence type="ECO:0000256" key="1">
    <source>
        <dbReference type="ARBA" id="ARBA00022603"/>
    </source>
</evidence>
<dbReference type="PANTHER" id="PTHR43464:SF19">
    <property type="entry name" value="UBIQUINONE BIOSYNTHESIS O-METHYLTRANSFERASE, MITOCHONDRIAL"/>
    <property type="match status" value="1"/>
</dbReference>
<dbReference type="Pfam" id="PF13649">
    <property type="entry name" value="Methyltransf_25"/>
    <property type="match status" value="1"/>
</dbReference>
<proteinExistence type="predicted"/>
<keyword evidence="3" id="KW-0949">S-adenosyl-L-methionine</keyword>
<dbReference type="Gene3D" id="3.40.50.150">
    <property type="entry name" value="Vaccinia Virus protein VP39"/>
    <property type="match status" value="1"/>
</dbReference>
<gene>
    <name evidence="5" type="ORF">ABQ292_23915</name>
</gene>
<organism evidence="5 6">
    <name type="scientific">Geodermatophilus maliterrae</name>
    <dbReference type="NCBI Taxonomy" id="3162531"/>
    <lineage>
        <taxon>Bacteria</taxon>
        <taxon>Bacillati</taxon>
        <taxon>Actinomycetota</taxon>
        <taxon>Actinomycetes</taxon>
        <taxon>Geodermatophilales</taxon>
        <taxon>Geodermatophilaceae</taxon>
        <taxon>Geodermatophilus</taxon>
    </lineage>
</organism>
<sequence length="207" mass="23965">MTRELRDHYAETFRRHGPSPLGVDWRGLPDLELRYRKMLEVIPAGRRHRPTVLDVGCGFGGLYAYALDQGLDLRYTGIDVVPEMITHARATLPSGEFRCEDVFELPPGSRYDYVVCNGILTQKLTTSTRDMDRHAQRLIRRLHELSTVGAVFNVMTSKVDYTKDNLYHRHPAELLAWCMAEVTDRVRVDHAYPLYEYSVYLYREGVE</sequence>
<evidence type="ECO:0000313" key="5">
    <source>
        <dbReference type="EMBL" id="MEX5721407.1"/>
    </source>
</evidence>